<dbReference type="Proteomes" id="UP000593561">
    <property type="component" value="Unassembled WGS sequence"/>
</dbReference>
<dbReference type="AlphaFoldDB" id="A0A7J8RDU6"/>
<comment type="caution">
    <text evidence="1">The sequence shown here is derived from an EMBL/GenBank/DDBJ whole genome shotgun (WGS) entry which is preliminary data.</text>
</comment>
<name>A0A7J8RDU6_GOSDV</name>
<feature type="non-terminal residue" evidence="1">
    <location>
        <position position="1"/>
    </location>
</feature>
<organism evidence="1 2">
    <name type="scientific">Gossypium davidsonii</name>
    <name type="common">Davidson's cotton</name>
    <name type="synonym">Gossypium klotzschianum subsp. davidsonii</name>
    <dbReference type="NCBI Taxonomy" id="34287"/>
    <lineage>
        <taxon>Eukaryota</taxon>
        <taxon>Viridiplantae</taxon>
        <taxon>Streptophyta</taxon>
        <taxon>Embryophyta</taxon>
        <taxon>Tracheophyta</taxon>
        <taxon>Spermatophyta</taxon>
        <taxon>Magnoliopsida</taxon>
        <taxon>eudicotyledons</taxon>
        <taxon>Gunneridae</taxon>
        <taxon>Pentapetalae</taxon>
        <taxon>rosids</taxon>
        <taxon>malvids</taxon>
        <taxon>Malvales</taxon>
        <taxon>Malvaceae</taxon>
        <taxon>Malvoideae</taxon>
        <taxon>Gossypium</taxon>
    </lineage>
</organism>
<proteinExistence type="predicted"/>
<evidence type="ECO:0008006" key="3">
    <source>
        <dbReference type="Google" id="ProtNLM"/>
    </source>
</evidence>
<dbReference type="PANTHER" id="PTHR47074:SF73">
    <property type="entry name" value="OS04G0448401 PROTEIN"/>
    <property type="match status" value="1"/>
</dbReference>
<keyword evidence="2" id="KW-1185">Reference proteome</keyword>
<dbReference type="PANTHER" id="PTHR47074">
    <property type="entry name" value="BNAC02G40300D PROTEIN"/>
    <property type="match status" value="1"/>
</dbReference>
<protein>
    <recommendedName>
        <fullName evidence="3">Reverse transcriptase zinc-binding domain-containing protein</fullName>
    </recommendedName>
</protein>
<sequence length="251" mass="28252">MKQVAPFVDCGDSQESVLHILRDCPIATGVWLNLIPSSCSYQFFGMELTEWVLANLRNKFALNSGTVDWGVMFAVACWFLGKNRNKTIFLQSTGHSEEVLRRAECFPISLCNAIKMEGTCTTNRSFQVKWRPPCHGWIKINTDGVANVNGIWSAIGGVLRDSYGNWIAGYRRFIRRGCHKGSPANNSDSKDKRIMPANFDSQILACVQRSEYVQSQYYSQSLPYDTKAVKVTHLHFFLHETLGGKNPSAVE</sequence>
<evidence type="ECO:0000313" key="2">
    <source>
        <dbReference type="Proteomes" id="UP000593561"/>
    </source>
</evidence>
<dbReference type="InterPro" id="IPR052929">
    <property type="entry name" value="RNase_H-like_EbsB-rel"/>
</dbReference>
<accession>A0A7J8RDU6</accession>
<reference evidence="1 2" key="1">
    <citation type="journal article" date="2019" name="Genome Biol. Evol.">
        <title>Insights into the evolution of the New World diploid cottons (Gossypium, subgenus Houzingenia) based on genome sequencing.</title>
        <authorList>
            <person name="Grover C.E."/>
            <person name="Arick M.A. 2nd"/>
            <person name="Thrash A."/>
            <person name="Conover J.L."/>
            <person name="Sanders W.S."/>
            <person name="Peterson D.G."/>
            <person name="Frelichowski J.E."/>
            <person name="Scheffler J.A."/>
            <person name="Scheffler B.E."/>
            <person name="Wendel J.F."/>
        </authorList>
    </citation>
    <scope>NUCLEOTIDE SEQUENCE [LARGE SCALE GENOMIC DNA]</scope>
    <source>
        <strain evidence="1">27</strain>
        <tissue evidence="1">Leaf</tissue>
    </source>
</reference>
<dbReference type="EMBL" id="JABFAC010000004">
    <property type="protein sequence ID" value="MBA0611925.1"/>
    <property type="molecule type" value="Genomic_DNA"/>
</dbReference>
<evidence type="ECO:0000313" key="1">
    <source>
        <dbReference type="EMBL" id="MBA0611925.1"/>
    </source>
</evidence>
<gene>
    <name evidence="1" type="ORF">Godav_012575</name>
</gene>